<dbReference type="RefSeq" id="XP_016433851.1">
    <property type="nucleotide sequence ID" value="XM_016578365.2"/>
</dbReference>
<dbReference type="STRING" id="4097.A0A1S3X200"/>
<accession>A0A1S3X200</accession>
<organism evidence="4 5">
    <name type="scientific">Nicotiana tabacum</name>
    <name type="common">Common tobacco</name>
    <dbReference type="NCBI Taxonomy" id="4097"/>
    <lineage>
        <taxon>Eukaryota</taxon>
        <taxon>Viridiplantae</taxon>
        <taxon>Streptophyta</taxon>
        <taxon>Embryophyta</taxon>
        <taxon>Tracheophyta</taxon>
        <taxon>Spermatophyta</taxon>
        <taxon>Magnoliopsida</taxon>
        <taxon>eudicotyledons</taxon>
        <taxon>Gunneridae</taxon>
        <taxon>Pentapetalae</taxon>
        <taxon>asterids</taxon>
        <taxon>lamiids</taxon>
        <taxon>Solanales</taxon>
        <taxon>Solanaceae</taxon>
        <taxon>Nicotianoideae</taxon>
        <taxon>Nicotianeae</taxon>
        <taxon>Nicotiana</taxon>
    </lineage>
</organism>
<dbReference type="FunFam" id="3.30.530.20:FF:000007">
    <property type="entry name" value="Major pollen allergen Bet v 1-A"/>
    <property type="match status" value="1"/>
</dbReference>
<dbReference type="GO" id="GO:0038023">
    <property type="term" value="F:signaling receptor activity"/>
    <property type="evidence" value="ECO:0000318"/>
    <property type="project" value="GO_Central"/>
</dbReference>
<dbReference type="PANTHER" id="PTHR31213:SF89">
    <property type="entry name" value="PATHOGENESIS-RELATED PROTEIN STH-2-LIKE"/>
    <property type="match status" value="1"/>
</dbReference>
<reference evidence="4" key="1">
    <citation type="journal article" date="2014" name="Nat. Commun.">
        <title>The tobacco genome sequence and its comparison with those of tomato and potato.</title>
        <authorList>
            <person name="Sierro N."/>
            <person name="Battey J.N."/>
            <person name="Ouadi S."/>
            <person name="Bakaher N."/>
            <person name="Bovet L."/>
            <person name="Willig A."/>
            <person name="Goepfert S."/>
            <person name="Peitsch M.C."/>
            <person name="Ivanov N.V."/>
        </authorList>
    </citation>
    <scope>NUCLEOTIDE SEQUENCE [LARGE SCALE GENOMIC DNA]</scope>
</reference>
<dbReference type="SMART" id="SM01037">
    <property type="entry name" value="Bet_v_1"/>
    <property type="match status" value="1"/>
</dbReference>
<dbReference type="OrthoDB" id="1880172at2759"/>
<dbReference type="GeneID" id="107760333"/>
<keyword evidence="4" id="KW-1185">Reference proteome</keyword>
<keyword evidence="2" id="KW-0568">Pathogenesis-related protein</keyword>
<proteinExistence type="inferred from homology"/>
<dbReference type="CDD" id="cd07816">
    <property type="entry name" value="Bet_v1-like"/>
    <property type="match status" value="1"/>
</dbReference>
<dbReference type="PROSITE" id="PS00451">
    <property type="entry name" value="PATHOGENESIS_BETVI"/>
    <property type="match status" value="1"/>
</dbReference>
<evidence type="ECO:0000259" key="3">
    <source>
        <dbReference type="SMART" id="SM01037"/>
    </source>
</evidence>
<feature type="domain" description="Bet v I/Major latex protein" evidence="3">
    <location>
        <begin position="1"/>
        <end position="155"/>
    </location>
</feature>
<gene>
    <name evidence="5" type="primary">LOC107760333</name>
</gene>
<dbReference type="GO" id="GO:0010427">
    <property type="term" value="F:abscisic acid binding"/>
    <property type="evidence" value="ECO:0000318"/>
    <property type="project" value="GO_Central"/>
</dbReference>
<dbReference type="AlphaFoldDB" id="A0A1S3X200"/>
<dbReference type="PRINTS" id="PR00634">
    <property type="entry name" value="BETALLERGEN"/>
</dbReference>
<dbReference type="InterPro" id="IPR023393">
    <property type="entry name" value="START-like_dom_sf"/>
</dbReference>
<dbReference type="PANTHER" id="PTHR31213">
    <property type="entry name" value="OS08G0374000 PROTEIN-RELATED"/>
    <property type="match status" value="1"/>
</dbReference>
<evidence type="ECO:0000256" key="1">
    <source>
        <dbReference type="ARBA" id="ARBA00009744"/>
    </source>
</evidence>
<comment type="similarity">
    <text evidence="1 2">Belongs to the BetVI family.</text>
</comment>
<dbReference type="GO" id="GO:0006952">
    <property type="term" value="P:defense response"/>
    <property type="evidence" value="ECO:0007669"/>
    <property type="project" value="UniProtKB-KW"/>
</dbReference>
<dbReference type="GO" id="GO:0005634">
    <property type="term" value="C:nucleus"/>
    <property type="evidence" value="ECO:0000318"/>
    <property type="project" value="GO_Central"/>
</dbReference>
<name>A0A1S3X200_TOBAC</name>
<dbReference type="SMR" id="A0A1S3X200"/>
<evidence type="ECO:0000313" key="4">
    <source>
        <dbReference type="Proteomes" id="UP000790787"/>
    </source>
</evidence>
<dbReference type="PaxDb" id="4097-A0A1S3X200"/>
<dbReference type="Gene3D" id="3.30.530.20">
    <property type="match status" value="1"/>
</dbReference>
<dbReference type="RefSeq" id="XP_016433851.1">
    <property type="nucleotide sequence ID" value="XM_016578365.1"/>
</dbReference>
<dbReference type="GO" id="GO:0004864">
    <property type="term" value="F:protein phosphatase inhibitor activity"/>
    <property type="evidence" value="ECO:0000318"/>
    <property type="project" value="GO_Central"/>
</dbReference>
<reference evidence="5" key="2">
    <citation type="submission" date="2025-08" db="UniProtKB">
        <authorList>
            <consortium name="RefSeq"/>
        </authorList>
    </citation>
    <scope>IDENTIFICATION</scope>
    <source>
        <tissue evidence="5">Leaf</tissue>
    </source>
</reference>
<dbReference type="OMA" id="RFEECEN"/>
<dbReference type="Pfam" id="PF00407">
    <property type="entry name" value="Bet_v_1"/>
    <property type="match status" value="1"/>
</dbReference>
<evidence type="ECO:0000313" key="5">
    <source>
        <dbReference type="RefSeq" id="XP_016433851.1"/>
    </source>
</evidence>
<evidence type="ECO:0000256" key="2">
    <source>
        <dbReference type="RuleBase" id="RU000409"/>
    </source>
</evidence>
<dbReference type="InterPro" id="IPR024949">
    <property type="entry name" value="Bet_v_I_allergen"/>
</dbReference>
<dbReference type="Proteomes" id="UP000790787">
    <property type="component" value="Chromosome 20"/>
</dbReference>
<protein>
    <submittedName>
        <fullName evidence="5">Pathogenesis-related protein STH-2-like</fullName>
    </submittedName>
</protein>
<sequence length="160" mass="17827">MGVTTYTQEIATLVDPARVFKALVLDAENIVPKLMPKAVKNIEIVEGDGGAESIKKMNFVEGYPIKYLKHKIHVVDDKNMVIKYSLIEGEVLGENLEYISYVVSFEGSENGGCICKTISNYHTKDDFVVKEKEIKEGEEKAVELFKAVEAYLLANPSSYA</sequence>
<dbReference type="InterPro" id="IPR050279">
    <property type="entry name" value="Plant_def-hormone_signal"/>
</dbReference>
<dbReference type="KEGG" id="nta:107760333"/>
<dbReference type="GO" id="GO:0009738">
    <property type="term" value="P:abscisic acid-activated signaling pathway"/>
    <property type="evidence" value="ECO:0000318"/>
    <property type="project" value="GO_Central"/>
</dbReference>
<dbReference type="SUPFAM" id="SSF55961">
    <property type="entry name" value="Bet v1-like"/>
    <property type="match status" value="1"/>
</dbReference>
<keyword evidence="2" id="KW-0611">Plant defense</keyword>
<dbReference type="InterPro" id="IPR000916">
    <property type="entry name" value="Bet_v_I/MLP"/>
</dbReference>
<dbReference type="GO" id="GO:0005737">
    <property type="term" value="C:cytoplasm"/>
    <property type="evidence" value="ECO:0000318"/>
    <property type="project" value="GO_Central"/>
</dbReference>